<reference evidence="2" key="1">
    <citation type="submission" date="2018-04" db="EMBL/GenBank/DDBJ databases">
        <authorList>
            <person name="Go L.Y."/>
            <person name="Mitchell J.A."/>
        </authorList>
    </citation>
    <scope>NUCLEOTIDE SEQUENCE</scope>
    <source>
        <strain evidence="2">WBAD</strain>
    </source>
</reference>
<dbReference type="AlphaFoldDB" id="A0A3B0IWG5"/>
<feature type="transmembrane region" description="Helical" evidence="1">
    <location>
        <begin position="12"/>
        <end position="34"/>
    </location>
</feature>
<dbReference type="EMBL" id="OUNE01000174">
    <property type="protein sequence ID" value="SPP33378.1"/>
    <property type="molecule type" value="Genomic_DNA"/>
</dbReference>
<gene>
    <name evidence="2" type="ORF">WBAD_0985</name>
</gene>
<organism evidence="2">
    <name type="scientific">Wolbachia endosymbiont of Aleurodicus dispersus</name>
    <dbReference type="NCBI Taxonomy" id="1288877"/>
    <lineage>
        <taxon>Bacteria</taxon>
        <taxon>Pseudomonadati</taxon>
        <taxon>Pseudomonadota</taxon>
        <taxon>Alphaproteobacteria</taxon>
        <taxon>Rickettsiales</taxon>
        <taxon>Anaplasmataceae</taxon>
        <taxon>Wolbachieae</taxon>
        <taxon>Wolbachia</taxon>
    </lineage>
</organism>
<sequence>MIISQLKRKAAIHFISYLSLSIVLIGLSTCFIIYNKKVYNKNQVAIEEIRSINLQITEIQKKEVILNKNLDLWKRISSSNLHSSRYIANLNFELNKLYKRYYILEPEISISIPKEAGFHSKNERTKVIRSEVVLSLSSISDKHIFFFLQSIPNLPGYVMIRSLTLNKQRNIDAKVINQILSGNMIEIVRASIVFDWYTILSK</sequence>
<accession>A0A3B0IWG5</accession>
<keyword evidence="1" id="KW-1133">Transmembrane helix</keyword>
<keyword evidence="1" id="KW-0812">Transmembrane</keyword>
<protein>
    <submittedName>
        <fullName evidence="2">Uncharacterized protein</fullName>
    </submittedName>
</protein>
<keyword evidence="1" id="KW-0472">Membrane</keyword>
<proteinExistence type="predicted"/>
<evidence type="ECO:0000256" key="1">
    <source>
        <dbReference type="SAM" id="Phobius"/>
    </source>
</evidence>
<evidence type="ECO:0000313" key="2">
    <source>
        <dbReference type="EMBL" id="SPP33378.1"/>
    </source>
</evidence>
<name>A0A3B0IWG5_9RICK</name>